<keyword evidence="4" id="KW-0378">Hydrolase</keyword>
<evidence type="ECO:0000313" key="7">
    <source>
        <dbReference type="EMBL" id="PQA87035.1"/>
    </source>
</evidence>
<dbReference type="GO" id="GO:0046872">
    <property type="term" value="F:metal ion binding"/>
    <property type="evidence" value="ECO:0007669"/>
    <property type="project" value="UniProtKB-KW"/>
</dbReference>
<dbReference type="GO" id="GO:0008233">
    <property type="term" value="F:peptidase activity"/>
    <property type="evidence" value="ECO:0007669"/>
    <property type="project" value="UniProtKB-KW"/>
</dbReference>
<evidence type="ECO:0000256" key="4">
    <source>
        <dbReference type="ARBA" id="ARBA00022801"/>
    </source>
</evidence>
<dbReference type="InterPro" id="IPR011650">
    <property type="entry name" value="Peptidase_M20_dimer"/>
</dbReference>
<dbReference type="InterPro" id="IPR001261">
    <property type="entry name" value="ArgE/DapE_CS"/>
</dbReference>
<dbReference type="SUPFAM" id="SSF55031">
    <property type="entry name" value="Bacterial exopeptidase dimerisation domain"/>
    <property type="match status" value="1"/>
</dbReference>
<keyword evidence="2" id="KW-0645">Protease</keyword>
<dbReference type="AlphaFoldDB" id="A0A2S7K3G1"/>
<accession>A0A2S7K3G1</accession>
<dbReference type="EMBL" id="PJCH01000010">
    <property type="protein sequence ID" value="PQA87035.1"/>
    <property type="molecule type" value="Genomic_DNA"/>
</dbReference>
<keyword evidence="3" id="KW-0479">Metal-binding</keyword>
<dbReference type="Pfam" id="PF01546">
    <property type="entry name" value="Peptidase_M20"/>
    <property type="match status" value="1"/>
</dbReference>
<dbReference type="InterPro" id="IPR047177">
    <property type="entry name" value="Pept_M20A"/>
</dbReference>
<dbReference type="Gene3D" id="3.40.630.10">
    <property type="entry name" value="Zn peptidases"/>
    <property type="match status" value="1"/>
</dbReference>
<proteinExistence type="inferred from homology"/>
<dbReference type="InterPro" id="IPR036264">
    <property type="entry name" value="Bact_exopeptidase_dim_dom"/>
</dbReference>
<reference evidence="7 8" key="1">
    <citation type="submission" date="2017-12" db="EMBL/GenBank/DDBJ databases">
        <authorList>
            <person name="Hurst M.R.H."/>
        </authorList>
    </citation>
    <scope>NUCLEOTIDE SEQUENCE [LARGE SCALE GENOMIC DNA]</scope>
    <source>
        <strain evidence="7 8">SY-3-19</strain>
    </source>
</reference>
<evidence type="ECO:0000256" key="2">
    <source>
        <dbReference type="ARBA" id="ARBA00022670"/>
    </source>
</evidence>
<dbReference type="SUPFAM" id="SSF53187">
    <property type="entry name" value="Zn-dependent exopeptidases"/>
    <property type="match status" value="1"/>
</dbReference>
<evidence type="ECO:0000313" key="8">
    <source>
        <dbReference type="Proteomes" id="UP000239504"/>
    </source>
</evidence>
<gene>
    <name evidence="7" type="ORF">CW354_13365</name>
</gene>
<dbReference type="PROSITE" id="PS00758">
    <property type="entry name" value="ARGE_DAPE_CPG2_1"/>
    <property type="match status" value="1"/>
</dbReference>
<dbReference type="Gene3D" id="3.30.70.360">
    <property type="match status" value="1"/>
</dbReference>
<evidence type="ECO:0000256" key="1">
    <source>
        <dbReference type="ARBA" id="ARBA00006247"/>
    </source>
</evidence>
<dbReference type="Proteomes" id="UP000239504">
    <property type="component" value="Unassembled WGS sequence"/>
</dbReference>
<dbReference type="GO" id="GO:0006508">
    <property type="term" value="P:proteolysis"/>
    <property type="evidence" value="ECO:0007669"/>
    <property type="project" value="UniProtKB-KW"/>
</dbReference>
<dbReference type="Pfam" id="PF07687">
    <property type="entry name" value="M20_dimer"/>
    <property type="match status" value="1"/>
</dbReference>
<organism evidence="7 8">
    <name type="scientific">Hyphococcus luteus</name>
    <dbReference type="NCBI Taxonomy" id="2058213"/>
    <lineage>
        <taxon>Bacteria</taxon>
        <taxon>Pseudomonadati</taxon>
        <taxon>Pseudomonadota</taxon>
        <taxon>Alphaproteobacteria</taxon>
        <taxon>Parvularculales</taxon>
        <taxon>Parvularculaceae</taxon>
        <taxon>Hyphococcus</taxon>
    </lineage>
</organism>
<protein>
    <recommendedName>
        <fullName evidence="6">Peptidase M20 dimerisation domain-containing protein</fullName>
    </recommendedName>
</protein>
<dbReference type="Gene3D" id="1.10.150.900">
    <property type="match status" value="1"/>
</dbReference>
<keyword evidence="8" id="KW-1185">Reference proteome</keyword>
<dbReference type="OrthoDB" id="9809784at2"/>
<evidence type="ECO:0000256" key="5">
    <source>
        <dbReference type="ARBA" id="ARBA00022833"/>
    </source>
</evidence>
<dbReference type="PANTHER" id="PTHR45962:SF1">
    <property type="entry name" value="N-FATTY-ACYL-AMINO ACID SYNTHASE_HYDROLASE PM20D1"/>
    <property type="match status" value="1"/>
</dbReference>
<keyword evidence="5" id="KW-0862">Zinc</keyword>
<evidence type="ECO:0000256" key="3">
    <source>
        <dbReference type="ARBA" id="ARBA00022723"/>
    </source>
</evidence>
<feature type="domain" description="Peptidase M20 dimerisation" evidence="6">
    <location>
        <begin position="237"/>
        <end position="381"/>
    </location>
</feature>
<sequence>MKKIGLALAGGFAFLVLVLVGRTLMLPGPESRAAPYAAYTPHDGNAIAERLSRAIKIETISWNTQTPPEGEAFAAFAAFLENAYPAAHGAMTREIVNGHSLLYKWEGSGEEKPVGLIAHMDVVPVEQGTESLWTRPAFSGAVHNGAVWGRGAMDNKGQLIAIMEAVERLASEGFQPARDIYLMFGHDEELGGFDGAGEIAKLLKDRGVHFEWTLDEGSGLVQGLIPGVASPVALISIGEKGATTLRFTAHAEGGHSSAPGKDTAVSLAARAVIAVTDNPYPLELDENMVAFLHAIAGEMPFLQRLALANLWLTGPMIKAQLGESPTTAAALHTTTAPTIIEGGAKVNLLPQQTKAFVNYRIHPRDTVEAVKQRAIRLIDDERIAVEAVGGREPSPASSTMSPGYSAIETATQTIFGTVPAAPFLTLQGTDTRHYTGLADDNYRFTPFVYQSDDLERIHGNNERVLIEDLARGAAWYELLMRQTAGEQ</sequence>
<comment type="caution">
    <text evidence="7">The sequence shown here is derived from an EMBL/GenBank/DDBJ whole genome shotgun (WGS) entry which is preliminary data.</text>
</comment>
<dbReference type="RefSeq" id="WP_104830593.1">
    <property type="nucleotide sequence ID" value="NZ_PJCH01000010.1"/>
</dbReference>
<comment type="similarity">
    <text evidence="1">Belongs to the peptidase M20A family.</text>
</comment>
<dbReference type="PANTHER" id="PTHR45962">
    <property type="entry name" value="N-FATTY-ACYL-AMINO ACID SYNTHASE/HYDROLASE PM20D1"/>
    <property type="match status" value="1"/>
</dbReference>
<evidence type="ECO:0000259" key="6">
    <source>
        <dbReference type="Pfam" id="PF07687"/>
    </source>
</evidence>
<dbReference type="InterPro" id="IPR002933">
    <property type="entry name" value="Peptidase_M20"/>
</dbReference>
<name>A0A2S7K3G1_9PROT</name>